<dbReference type="GO" id="GO:0019854">
    <property type="term" value="P:L-ascorbic acid catabolic process"/>
    <property type="evidence" value="ECO:0007669"/>
    <property type="project" value="InterPro"/>
</dbReference>
<evidence type="ECO:0000313" key="3">
    <source>
        <dbReference type="EMBL" id="BAC97628.1"/>
    </source>
</evidence>
<organism evidence="3 4">
    <name type="scientific">Vibrio vulnificus (strain YJ016)</name>
    <dbReference type="NCBI Taxonomy" id="196600"/>
    <lineage>
        <taxon>Bacteria</taxon>
        <taxon>Pseudomonadati</taxon>
        <taxon>Pseudomonadota</taxon>
        <taxon>Gammaproteobacteria</taxon>
        <taxon>Vibrionales</taxon>
        <taxon>Vibrionaceae</taxon>
        <taxon>Vibrio</taxon>
    </lineage>
</organism>
<dbReference type="GO" id="GO:0030145">
    <property type="term" value="F:manganese ion binding"/>
    <property type="evidence" value="ECO:0007669"/>
    <property type="project" value="InterPro"/>
</dbReference>
<evidence type="ECO:0000256" key="1">
    <source>
        <dbReference type="ARBA" id="ARBA00022801"/>
    </source>
</evidence>
<evidence type="ECO:0000259" key="2">
    <source>
        <dbReference type="Pfam" id="PF12706"/>
    </source>
</evidence>
<dbReference type="SUPFAM" id="SSF56281">
    <property type="entry name" value="Metallo-hydrolase/oxidoreductase"/>
    <property type="match status" value="1"/>
</dbReference>
<dbReference type="HOGENOM" id="CLU_074775_0_0_6"/>
<name>Q7MBY5_VIBVY</name>
<dbReference type="InterPro" id="IPR036866">
    <property type="entry name" value="RibonucZ/Hydroxyglut_hydro"/>
</dbReference>
<dbReference type="EMBL" id="BA000038">
    <property type="protein sequence ID" value="BAC97628.1"/>
    <property type="molecule type" value="Genomic_DNA"/>
</dbReference>
<dbReference type="KEGG" id="vvy:VVA1602"/>
<dbReference type="NCBIfam" id="NF008688">
    <property type="entry name" value="PRK11709.1"/>
    <property type="match status" value="1"/>
</dbReference>
<feature type="domain" description="Metallo-beta-lactamase" evidence="2">
    <location>
        <begin position="118"/>
        <end position="301"/>
    </location>
</feature>
<dbReference type="Pfam" id="PF12706">
    <property type="entry name" value="Lactamase_B_2"/>
    <property type="match status" value="1"/>
</dbReference>
<gene>
    <name evidence="3" type="ordered locus">VVA1602</name>
</gene>
<dbReference type="Gene3D" id="3.60.15.10">
    <property type="entry name" value="Ribonuclease Z/Hydroxyacylglutathione hydrolase-like"/>
    <property type="match status" value="1"/>
</dbReference>
<reference evidence="3 4" key="1">
    <citation type="journal article" date="2003" name="Genome Res.">
        <title>Comparative genome analysis of Vibrio vulnificus, a marine pathogen.</title>
        <authorList>
            <person name="Chen C.Y."/>
            <person name="Wu K.M."/>
            <person name="Chang Y.C."/>
            <person name="Chang C.H."/>
            <person name="Tsai H.C."/>
            <person name="Liao T.L."/>
            <person name="Liu Y.M."/>
            <person name="Chen H.J."/>
            <person name="Shen A.B."/>
            <person name="Li J.C."/>
            <person name="Su T.L."/>
            <person name="Shao C.P."/>
            <person name="Lee C.T."/>
            <person name="Hor L.I."/>
            <person name="Tsai S.F."/>
        </authorList>
    </citation>
    <scope>NUCLEOTIDE SEQUENCE [LARGE SCALE GENOMIC DNA]</scope>
    <source>
        <strain evidence="3 4">YJ016</strain>
    </source>
</reference>
<dbReference type="AlphaFoldDB" id="Q7MBY5"/>
<dbReference type="PANTHER" id="PTHR43546:SF9">
    <property type="entry name" value="L-ASCORBATE-6-PHOSPHATE LACTONASE ULAG-RELATED"/>
    <property type="match status" value="1"/>
</dbReference>
<dbReference type="eggNOG" id="COG2220">
    <property type="taxonomic scope" value="Bacteria"/>
</dbReference>
<proteinExistence type="predicted"/>
<dbReference type="Proteomes" id="UP000002675">
    <property type="component" value="Chromosome II"/>
</dbReference>
<protein>
    <recommendedName>
        <fullName evidence="2">Metallo-beta-lactamase domain-containing protein</fullName>
    </recommendedName>
</protein>
<evidence type="ECO:0000313" key="4">
    <source>
        <dbReference type="Proteomes" id="UP000002675"/>
    </source>
</evidence>
<dbReference type="InterPro" id="IPR001279">
    <property type="entry name" value="Metallo-B-lactamas"/>
</dbReference>
<dbReference type="GO" id="GO:0035460">
    <property type="term" value="F:L-ascorbate 6-phosphate lactonase activity"/>
    <property type="evidence" value="ECO:0007669"/>
    <property type="project" value="InterPro"/>
</dbReference>
<dbReference type="STRING" id="672.VV93_v1c44720"/>
<accession>Q7MBY5</accession>
<sequence length="373" mass="42404">MAPYILNLIKVVKQEGVAMSKVNEITRESWILSTFPEWGTWLNEEIENTVVEPNTFSMWWLGCTGIWLKSEGNTNISIDFWCGTGKKTQKNAFMKNQHQMMRMGGVEALQPNLRTAIFPLDPFAVKEIDAVLASHDHGDHIDVNVAAAVLQNCGEHVKFIGPQACVDLWMGWGVPEDRCIVAKVGDVLEVGDMKIRILDSFDRTALVTLPEGVSSYDKEILDGMDKRAVNYLIETSGGSVYHSGDSHYSNYYAAHGNEYQIDVALLSFGENPRGVTDKMTSSDILRAAESLDCEVVVPFHHDIWANFQNDPREIEVLWNMKKDRLQYKFAPFFWQVGGKYTFPTDKGRMHYQHFRGFSDIFKNEPELPYKAFL</sequence>
<dbReference type="InterPro" id="IPR048021">
    <property type="entry name" value="UlaG-like_MBL-fold"/>
</dbReference>
<dbReference type="PANTHER" id="PTHR43546">
    <property type="entry name" value="UPF0173 METAL-DEPENDENT HYDROLASE MJ1163-RELATED"/>
    <property type="match status" value="1"/>
</dbReference>
<dbReference type="InterPro" id="IPR050114">
    <property type="entry name" value="UPF0173_UPF0282_UlaG_hydrolase"/>
</dbReference>
<keyword evidence="1" id="KW-0378">Hydrolase</keyword>
<dbReference type="CDD" id="cd16284">
    <property type="entry name" value="UlaG-like_MBL-fold"/>
    <property type="match status" value="1"/>
</dbReference>